<keyword evidence="3" id="KW-1185">Reference proteome</keyword>
<name>A0ABX8RLS6_NOCIO</name>
<dbReference type="PROSITE" id="PS51257">
    <property type="entry name" value="PROKAR_LIPOPROTEIN"/>
    <property type="match status" value="1"/>
</dbReference>
<dbReference type="Proteomes" id="UP000694257">
    <property type="component" value="Chromosome"/>
</dbReference>
<feature type="chain" id="PRO_5046484707" description="Lipoprotein" evidence="1">
    <location>
        <begin position="23"/>
        <end position="171"/>
    </location>
</feature>
<keyword evidence="1" id="KW-0732">Signal</keyword>
<evidence type="ECO:0000256" key="1">
    <source>
        <dbReference type="SAM" id="SignalP"/>
    </source>
</evidence>
<protein>
    <recommendedName>
        <fullName evidence="4">Lipoprotein</fullName>
    </recommendedName>
</protein>
<evidence type="ECO:0008006" key="4">
    <source>
        <dbReference type="Google" id="ProtNLM"/>
    </source>
</evidence>
<organism evidence="2 3">
    <name type="scientific">Nocardia iowensis</name>
    <dbReference type="NCBI Taxonomy" id="204891"/>
    <lineage>
        <taxon>Bacteria</taxon>
        <taxon>Bacillati</taxon>
        <taxon>Actinomycetota</taxon>
        <taxon>Actinomycetes</taxon>
        <taxon>Mycobacteriales</taxon>
        <taxon>Nocardiaceae</taxon>
        <taxon>Nocardia</taxon>
    </lineage>
</organism>
<proteinExistence type="predicted"/>
<reference evidence="2 3" key="1">
    <citation type="submission" date="2021-07" db="EMBL/GenBank/DDBJ databases">
        <title>Whole Genome Sequence of Nocardia Iowensis.</title>
        <authorList>
            <person name="Lamm A."/>
            <person name="Collins-Fairclough A.M."/>
            <person name="Bunk B."/>
            <person name="Sproer C."/>
        </authorList>
    </citation>
    <scope>NUCLEOTIDE SEQUENCE [LARGE SCALE GENOMIC DNA]</scope>
    <source>
        <strain evidence="2 3">NRRL 5646</strain>
    </source>
</reference>
<dbReference type="EMBL" id="CP078145">
    <property type="protein sequence ID" value="QXN90569.1"/>
    <property type="molecule type" value="Genomic_DNA"/>
</dbReference>
<evidence type="ECO:0000313" key="2">
    <source>
        <dbReference type="EMBL" id="QXN90569.1"/>
    </source>
</evidence>
<accession>A0ABX8RLS6</accession>
<gene>
    <name evidence="2" type="ORF">KV110_35130</name>
</gene>
<dbReference type="RefSeq" id="WP_218471437.1">
    <property type="nucleotide sequence ID" value="NZ_BAABJN010000006.1"/>
</dbReference>
<evidence type="ECO:0000313" key="3">
    <source>
        <dbReference type="Proteomes" id="UP000694257"/>
    </source>
</evidence>
<sequence>MTTVKYLFLAAVAVPMVGACTASTDKPAAQNCTGTFDFADRVETLGSNSRFDAELREVAAGTEGAKLIDITRAAGWTDGWERLVEVRASTKEADLNDKAGTPGQCWKNLPTTGHRDGPEQGYYLFVDKGKPVQVVSWSGNKKPLEVRGRGALTAETLLVPAQWHDKLEPAP</sequence>
<feature type="signal peptide" evidence="1">
    <location>
        <begin position="1"/>
        <end position="22"/>
    </location>
</feature>